<dbReference type="PANTHER" id="PTHR10587:SF133">
    <property type="entry name" value="CHITIN DEACETYLASE 1-RELATED"/>
    <property type="match status" value="1"/>
</dbReference>
<feature type="domain" description="NodB homology" evidence="3">
    <location>
        <begin position="49"/>
        <end position="227"/>
    </location>
</feature>
<reference evidence="4 5" key="1">
    <citation type="submission" date="2017-03" db="EMBL/GenBank/DDBJ databases">
        <title>Genome sequence of Clostridium thermoalcaliphilum DSM 7309.</title>
        <authorList>
            <person name="Poehlein A."/>
            <person name="Daniel R."/>
        </authorList>
    </citation>
    <scope>NUCLEOTIDE SEQUENCE [LARGE SCALE GENOMIC DNA]</scope>
    <source>
        <strain evidence="4 5">DSM 7309</strain>
    </source>
</reference>
<comment type="caution">
    <text evidence="4">The sequence shown here is derived from an EMBL/GenBank/DDBJ whole genome shotgun (WGS) entry which is preliminary data.</text>
</comment>
<keyword evidence="1" id="KW-0479">Metal-binding</keyword>
<protein>
    <submittedName>
        <fullName evidence="4">Peptidoglycan-N-acetylmuramic acid deacetylase PdaC</fullName>
        <ecNumber evidence="4">3.5.1.-</ecNumber>
    </submittedName>
</protein>
<dbReference type="InterPro" id="IPR011330">
    <property type="entry name" value="Glyco_hydro/deAcase_b/a-brl"/>
</dbReference>
<sequence>MVVIINKKKFLILIAIVTILSISTIYNYSIGAFKTMNEPYEKGNNEGSKYVAITCNVDWGNEYIEDMLNILHDNNVHITFMVTGRWADKYPDLLLKIKKSGHEIGNHGFKHLDYAKLDYENNYKEIEQAKQTIENIIGERTIFFSPPSGSFNKHTLEAASNLDYITVKWNIDTADWLYKDNPTKIIERVKSKNMEDNSIVLIHPTKATVETLESIIDIIIDRGYKVGKLSNIFKVN</sequence>
<dbReference type="EMBL" id="MZGW01000001">
    <property type="protein sequence ID" value="OPJ57141.1"/>
    <property type="molecule type" value="Genomic_DNA"/>
</dbReference>
<organism evidence="4 5">
    <name type="scientific">Alkalithermobacter paradoxus</name>
    <dbReference type="NCBI Taxonomy" id="29349"/>
    <lineage>
        <taxon>Bacteria</taxon>
        <taxon>Bacillati</taxon>
        <taxon>Bacillota</taxon>
        <taxon>Clostridia</taxon>
        <taxon>Peptostreptococcales</taxon>
        <taxon>Tepidibacteraceae</taxon>
        <taxon>Alkalithermobacter</taxon>
    </lineage>
</organism>
<dbReference type="STRING" id="29349.CLOTH_04240"/>
<keyword evidence="5" id="KW-1185">Reference proteome</keyword>
<dbReference type="SUPFAM" id="SSF88713">
    <property type="entry name" value="Glycoside hydrolase/deacetylase"/>
    <property type="match status" value="1"/>
</dbReference>
<evidence type="ECO:0000256" key="1">
    <source>
        <dbReference type="ARBA" id="ARBA00022723"/>
    </source>
</evidence>
<dbReference type="Proteomes" id="UP000190140">
    <property type="component" value="Unassembled WGS sequence"/>
</dbReference>
<evidence type="ECO:0000259" key="3">
    <source>
        <dbReference type="PROSITE" id="PS51677"/>
    </source>
</evidence>
<dbReference type="RefSeq" id="WP_079410769.1">
    <property type="nucleotide sequence ID" value="NZ_MZGW01000001.1"/>
</dbReference>
<evidence type="ECO:0000313" key="4">
    <source>
        <dbReference type="EMBL" id="OPJ57141.1"/>
    </source>
</evidence>
<dbReference type="GO" id="GO:0046872">
    <property type="term" value="F:metal ion binding"/>
    <property type="evidence" value="ECO:0007669"/>
    <property type="project" value="UniProtKB-KW"/>
</dbReference>
<gene>
    <name evidence="4" type="primary">pdaC_1</name>
    <name evidence="4" type="ORF">CLOTH_04240</name>
</gene>
<evidence type="ECO:0000313" key="5">
    <source>
        <dbReference type="Proteomes" id="UP000190140"/>
    </source>
</evidence>
<dbReference type="GO" id="GO:0016810">
    <property type="term" value="F:hydrolase activity, acting on carbon-nitrogen (but not peptide) bonds"/>
    <property type="evidence" value="ECO:0007669"/>
    <property type="project" value="InterPro"/>
</dbReference>
<name>A0A1V4IAX6_9FIRM</name>
<dbReference type="AlphaFoldDB" id="A0A1V4IAX6"/>
<dbReference type="InterPro" id="IPR002509">
    <property type="entry name" value="NODB_dom"/>
</dbReference>
<dbReference type="GO" id="GO:0016020">
    <property type="term" value="C:membrane"/>
    <property type="evidence" value="ECO:0007669"/>
    <property type="project" value="TreeGrafter"/>
</dbReference>
<dbReference type="GO" id="GO:0005975">
    <property type="term" value="P:carbohydrate metabolic process"/>
    <property type="evidence" value="ECO:0007669"/>
    <property type="project" value="InterPro"/>
</dbReference>
<dbReference type="PROSITE" id="PS51677">
    <property type="entry name" value="NODB"/>
    <property type="match status" value="1"/>
</dbReference>
<dbReference type="OrthoDB" id="9806342at2"/>
<keyword evidence="2 4" id="KW-0378">Hydrolase</keyword>
<proteinExistence type="predicted"/>
<dbReference type="EC" id="3.5.1.-" evidence="4"/>
<dbReference type="Pfam" id="PF01522">
    <property type="entry name" value="Polysacc_deac_1"/>
    <property type="match status" value="1"/>
</dbReference>
<evidence type="ECO:0000256" key="2">
    <source>
        <dbReference type="ARBA" id="ARBA00022801"/>
    </source>
</evidence>
<dbReference type="PANTHER" id="PTHR10587">
    <property type="entry name" value="GLYCOSYL TRANSFERASE-RELATED"/>
    <property type="match status" value="1"/>
</dbReference>
<dbReference type="InterPro" id="IPR050248">
    <property type="entry name" value="Polysacc_deacetylase_ArnD"/>
</dbReference>
<accession>A0A1V4IAX6</accession>
<dbReference type="Gene3D" id="3.20.20.370">
    <property type="entry name" value="Glycoside hydrolase/deacetylase"/>
    <property type="match status" value="1"/>
</dbReference>